<dbReference type="HOGENOM" id="CLU_004317_1_1_10"/>
<dbReference type="GO" id="GO:0009279">
    <property type="term" value="C:cell outer membrane"/>
    <property type="evidence" value="ECO:0007669"/>
    <property type="project" value="UniProtKB-SubCell"/>
</dbReference>
<feature type="chain" id="PRO_5009962520" evidence="3">
    <location>
        <begin position="26"/>
        <end position="1088"/>
    </location>
</feature>
<evidence type="ECO:0000313" key="5">
    <source>
        <dbReference type="EMBL" id="EIY38631.1"/>
    </source>
</evidence>
<comment type="similarity">
    <text evidence="2">Belongs to the TonB-dependent receptor family.</text>
</comment>
<keyword evidence="2" id="KW-1134">Transmembrane beta strand</keyword>
<dbReference type="NCBIfam" id="TIGR04056">
    <property type="entry name" value="OMP_RagA_SusC"/>
    <property type="match status" value="1"/>
</dbReference>
<dbReference type="PANTHER" id="PTHR30069:SF29">
    <property type="entry name" value="HEMOGLOBIN AND HEMOGLOBIN-HAPTOGLOBIN-BINDING PROTEIN 1-RELATED"/>
    <property type="match status" value="1"/>
</dbReference>
<dbReference type="EMBL" id="AGXI01000012">
    <property type="protein sequence ID" value="EIY38631.1"/>
    <property type="molecule type" value="Genomic_DNA"/>
</dbReference>
<dbReference type="InterPro" id="IPR012910">
    <property type="entry name" value="Plug_dom"/>
</dbReference>
<dbReference type="PATRIC" id="fig|997877.3.peg.1716"/>
<dbReference type="GO" id="GO:0044718">
    <property type="term" value="P:siderophore transmembrane transport"/>
    <property type="evidence" value="ECO:0007669"/>
    <property type="project" value="TreeGrafter"/>
</dbReference>
<evidence type="ECO:0000256" key="1">
    <source>
        <dbReference type="ARBA" id="ARBA00022729"/>
    </source>
</evidence>
<dbReference type="Pfam" id="PF07715">
    <property type="entry name" value="Plug"/>
    <property type="match status" value="1"/>
</dbReference>
<dbReference type="Pfam" id="PF13715">
    <property type="entry name" value="CarbopepD_reg_2"/>
    <property type="match status" value="1"/>
</dbReference>
<comment type="subcellular location">
    <subcellularLocation>
        <location evidence="2">Cell outer membrane</location>
        <topology evidence="2">Multi-pass membrane protein</topology>
    </subcellularLocation>
</comment>
<gene>
    <name evidence="5" type="ORF">HMPREF1065_01646</name>
</gene>
<dbReference type="SUPFAM" id="SSF56935">
    <property type="entry name" value="Porins"/>
    <property type="match status" value="1"/>
</dbReference>
<keyword evidence="2" id="KW-0472">Membrane</keyword>
<dbReference type="FunFam" id="2.60.40.1120:FF:000003">
    <property type="entry name" value="Outer membrane protein Omp121"/>
    <property type="match status" value="1"/>
</dbReference>
<dbReference type="PROSITE" id="PS52016">
    <property type="entry name" value="TONB_DEPENDENT_REC_3"/>
    <property type="match status" value="1"/>
</dbReference>
<dbReference type="InterPro" id="IPR008969">
    <property type="entry name" value="CarboxyPept-like_regulatory"/>
</dbReference>
<dbReference type="GO" id="GO:0015344">
    <property type="term" value="F:siderophore uptake transmembrane transporter activity"/>
    <property type="evidence" value="ECO:0007669"/>
    <property type="project" value="TreeGrafter"/>
</dbReference>
<dbReference type="InterPro" id="IPR023997">
    <property type="entry name" value="TonB-dep_OMP_SusC/RagA_CS"/>
</dbReference>
<evidence type="ECO:0000256" key="3">
    <source>
        <dbReference type="SAM" id="SignalP"/>
    </source>
</evidence>
<dbReference type="SUPFAM" id="SSF49464">
    <property type="entry name" value="Carboxypeptidase regulatory domain-like"/>
    <property type="match status" value="1"/>
</dbReference>
<feature type="signal peptide" evidence="3">
    <location>
        <begin position="1"/>
        <end position="25"/>
    </location>
</feature>
<dbReference type="Proteomes" id="UP000004019">
    <property type="component" value="Unassembled WGS sequence"/>
</dbReference>
<sequence>MKNDFFKISSKRILFSMMMASALLAGSPQAIFAGVNEIQAVMQTGTVKGQVVDVQGEPIIGASVLVKGTTNGTITDFDGNFTLGNATRGTLVVSYIGYKAQEVIIKGRNLVKVVLQEDSEILDEVVVVGYGTQKKATLTGAVSVIDADETLKGRATTNVATSLQGTIPGLTITRTTSRPTEDPTLSLRGGISTNDNKPLILIDGSEAYTWELNTINPNDIENISVLKDASASIYGARAAGGVILITTKRGKAERLTVTYNGAVTANFQGKRYPAATGSEWAKMMLSAAHEDINGSVWSIMDFTEDEFKRVANNEAFDWTTKSGIKYRIDPLNAYQPDYVYGTTWSHNHNLSISGGSEKIQTKTSIGFADDRSIIKVTYDGQKKYNFRNNTDFKLGDYVKLATNIAYDNRYKNVPSKGIGFGLQDFYVFPLYTEDGTKYYDNFGGNNVLAHLTEAGRTKNKFDSFRLGGKIDIDLSFLHSSLKGLSISAKANVRQDHTNWRTINKTIQMYDYYTGEVTNNAQTSSQSKTPQMYENNSSNLYQDYEFFLNYDRTLDRHHIAVMLGNTNELRENRSLTVHRTASSNQELEDLSVYDASSTELVSNDDWGKTEQYRWAFVSFLGRVNYDYAGKYMIEGTWRRDGSSKLVKEQRWQNFFGVSGGWRISEENFIKNNITWLDNLKVRGSWGEAGNLSSIGNYESFATIGTGTTIFGTTPGLANTAWIGGIIDTSRTWERVETTNIGLDFGVLGNRLSGSFEYYWRKNKGMLMSITYPKVLGASAPATNSGTYKAEGWELALNWQDRINEDWSYNIGFILADAKTEIASYEGAISKKAGVNKIVEGYPMNSLWVYKTDGLFQNQSEVDAYYSQMTGNVSGSKLTSVKQGTDNALTPGSVRRVDLNGDKDITIDDLYYFGDMAPHYTFGINLGLTYKGIDFSAFFQGVGQQYNIRSGQMGCAFWSGWTNTNGYFLGNTWTSDDNPYYPGNQGDDVFPVMSRNGNRNTWNYKDYNDLNVMNNWYVRCKSIQLGYTLPKSWISKAGIQNLRVWLAGENLFDISNVKDGFDPEANYEMGTYSGLEVFSSSVSFGLDITF</sequence>
<evidence type="ECO:0000256" key="2">
    <source>
        <dbReference type="PROSITE-ProRule" id="PRU01360"/>
    </source>
</evidence>
<keyword evidence="2" id="KW-0812">Transmembrane</keyword>
<dbReference type="InterPro" id="IPR037066">
    <property type="entry name" value="Plug_dom_sf"/>
</dbReference>
<dbReference type="AlphaFoldDB" id="I9R805"/>
<keyword evidence="2" id="KW-0813">Transport</keyword>
<dbReference type="InterPro" id="IPR039426">
    <property type="entry name" value="TonB-dep_rcpt-like"/>
</dbReference>
<dbReference type="RefSeq" id="WP_007853485.1">
    <property type="nucleotide sequence ID" value="NZ_CP011531.1"/>
</dbReference>
<proteinExistence type="inferred from homology"/>
<comment type="caution">
    <text evidence="5">The sequence shown here is derived from an EMBL/GenBank/DDBJ whole genome shotgun (WGS) entry which is preliminary data.</text>
</comment>
<keyword evidence="2" id="KW-0998">Cell outer membrane</keyword>
<dbReference type="Gene3D" id="2.60.40.1120">
    <property type="entry name" value="Carboxypeptidase-like, regulatory domain"/>
    <property type="match status" value="1"/>
</dbReference>
<name>I9R805_9BACT</name>
<keyword evidence="1 3" id="KW-0732">Signal</keyword>
<protein>
    <submittedName>
        <fullName evidence="5">SusC/RagA family TonB-linked outer membrane protein</fullName>
    </submittedName>
</protein>
<dbReference type="Gene3D" id="2.170.130.10">
    <property type="entry name" value="TonB-dependent receptor, plug domain"/>
    <property type="match status" value="1"/>
</dbReference>
<evidence type="ECO:0000313" key="6">
    <source>
        <dbReference type="Proteomes" id="UP000004019"/>
    </source>
</evidence>
<evidence type="ECO:0000259" key="4">
    <source>
        <dbReference type="Pfam" id="PF07715"/>
    </source>
</evidence>
<accession>I9R805</accession>
<dbReference type="NCBIfam" id="TIGR04057">
    <property type="entry name" value="SusC_RagA_signa"/>
    <property type="match status" value="1"/>
</dbReference>
<dbReference type="PANTHER" id="PTHR30069">
    <property type="entry name" value="TONB-DEPENDENT OUTER MEMBRANE RECEPTOR"/>
    <property type="match status" value="1"/>
</dbReference>
<reference evidence="5 6" key="1">
    <citation type="submission" date="2012-02" db="EMBL/GenBank/DDBJ databases">
        <title>The Genome Sequence of Bacteroides dorei CL03T12C01.</title>
        <authorList>
            <consortium name="The Broad Institute Genome Sequencing Platform"/>
            <person name="Earl A."/>
            <person name="Ward D."/>
            <person name="Feldgarden M."/>
            <person name="Gevers D."/>
            <person name="Zitomersky N.L."/>
            <person name="Coyne M.J."/>
            <person name="Comstock L.E."/>
            <person name="Young S.K."/>
            <person name="Zeng Q."/>
            <person name="Gargeya S."/>
            <person name="Fitzgerald M."/>
            <person name="Haas B."/>
            <person name="Abouelleil A."/>
            <person name="Alvarado L."/>
            <person name="Arachchi H.M."/>
            <person name="Berlin A."/>
            <person name="Chapman S.B."/>
            <person name="Gearin G."/>
            <person name="Goldberg J."/>
            <person name="Griggs A."/>
            <person name="Gujja S."/>
            <person name="Hansen M."/>
            <person name="Heiman D."/>
            <person name="Howarth C."/>
            <person name="Larimer J."/>
            <person name="Lui A."/>
            <person name="MacDonald P.J.P."/>
            <person name="McCowen C."/>
            <person name="Montmayeur A."/>
            <person name="Murphy C."/>
            <person name="Neiman D."/>
            <person name="Pearson M."/>
            <person name="Priest M."/>
            <person name="Roberts A."/>
            <person name="Saif S."/>
            <person name="Shea T."/>
            <person name="Sisk P."/>
            <person name="Stolte C."/>
            <person name="Sykes S."/>
            <person name="Wortman J."/>
            <person name="Nusbaum C."/>
            <person name="Birren B."/>
        </authorList>
    </citation>
    <scope>NUCLEOTIDE SEQUENCE [LARGE SCALE GENOMIC DNA]</scope>
    <source>
        <strain evidence="5 6">CL03T12C01</strain>
    </source>
</reference>
<dbReference type="InterPro" id="IPR023996">
    <property type="entry name" value="TonB-dep_OMP_SusC/RagA"/>
</dbReference>
<organism evidence="5 6">
    <name type="scientific">Phocaeicola dorei CL03T12C01</name>
    <dbReference type="NCBI Taxonomy" id="997877"/>
    <lineage>
        <taxon>Bacteria</taxon>
        <taxon>Pseudomonadati</taxon>
        <taxon>Bacteroidota</taxon>
        <taxon>Bacteroidia</taxon>
        <taxon>Bacteroidales</taxon>
        <taxon>Bacteroidaceae</taxon>
        <taxon>Phocaeicola</taxon>
    </lineage>
</organism>
<feature type="domain" description="TonB-dependent receptor plug" evidence="4">
    <location>
        <begin position="135"/>
        <end position="242"/>
    </location>
</feature>